<reference evidence="2 3" key="1">
    <citation type="submission" date="2019-03" db="EMBL/GenBank/DDBJ databases">
        <title>Draft genome sequences of novel Actinobacteria.</title>
        <authorList>
            <person name="Sahin N."/>
            <person name="Ay H."/>
            <person name="Saygin H."/>
        </authorList>
    </citation>
    <scope>NUCLEOTIDE SEQUENCE [LARGE SCALE GENOMIC DNA]</scope>
    <source>
        <strain evidence="2 3">16K309</strain>
    </source>
</reference>
<feature type="compositionally biased region" description="Basic and acidic residues" evidence="1">
    <location>
        <begin position="82"/>
        <end position="93"/>
    </location>
</feature>
<keyword evidence="3" id="KW-1185">Reference proteome</keyword>
<protein>
    <recommendedName>
        <fullName evidence="4">Excreted virulence factor EspC (Type VII ESX diderm)</fullName>
    </recommendedName>
</protein>
<evidence type="ECO:0008006" key="4">
    <source>
        <dbReference type="Google" id="ProtNLM"/>
    </source>
</evidence>
<dbReference type="AlphaFoldDB" id="A0A4V6PCL2"/>
<organism evidence="2 3">
    <name type="scientific">Saccharopolyspora terrae</name>
    <dbReference type="NCBI Taxonomy" id="2530384"/>
    <lineage>
        <taxon>Bacteria</taxon>
        <taxon>Bacillati</taxon>
        <taxon>Actinomycetota</taxon>
        <taxon>Actinomycetes</taxon>
        <taxon>Pseudonocardiales</taxon>
        <taxon>Pseudonocardiaceae</taxon>
        <taxon>Saccharopolyspora</taxon>
    </lineage>
</organism>
<evidence type="ECO:0000313" key="2">
    <source>
        <dbReference type="EMBL" id="TDD03206.1"/>
    </source>
</evidence>
<evidence type="ECO:0000313" key="3">
    <source>
        <dbReference type="Proteomes" id="UP000295674"/>
    </source>
</evidence>
<gene>
    <name evidence="2" type="ORF">E1181_20945</name>
</gene>
<comment type="caution">
    <text evidence="2">The sequence shown here is derived from an EMBL/GenBank/DDBJ whole genome shotgun (WGS) entry which is preliminary data.</text>
</comment>
<dbReference type="EMBL" id="SMKS01000041">
    <property type="protein sequence ID" value="TDD03206.1"/>
    <property type="molecule type" value="Genomic_DNA"/>
</dbReference>
<feature type="region of interest" description="Disordered" evidence="1">
    <location>
        <begin position="82"/>
        <end position="102"/>
    </location>
</feature>
<accession>A0A4V6PCL2</accession>
<name>A0A4V6PCL2_9PSEU</name>
<sequence>MSGMKADPNAVHKHGQQLTGEITEALQKAHDAATEVKVEEESMGVLCAPWAQLFDEEIAAARQMLQQLPKAVDASGNRVLDSAKEMRERDEYGKGQVEGAVR</sequence>
<dbReference type="RefSeq" id="WP_132677346.1">
    <property type="nucleotide sequence ID" value="NZ_SMKS01000041.1"/>
</dbReference>
<evidence type="ECO:0000256" key="1">
    <source>
        <dbReference type="SAM" id="MobiDB-lite"/>
    </source>
</evidence>
<proteinExistence type="predicted"/>
<dbReference type="Proteomes" id="UP000295674">
    <property type="component" value="Unassembled WGS sequence"/>
</dbReference>